<evidence type="ECO:0000313" key="6">
    <source>
        <dbReference type="EMBL" id="VDO99409.1"/>
    </source>
</evidence>
<organism evidence="6">
    <name type="scientific">Heligmosomoides polygyrus</name>
    <name type="common">Parasitic roundworm</name>
    <dbReference type="NCBI Taxonomy" id="6339"/>
    <lineage>
        <taxon>Eukaryota</taxon>
        <taxon>Metazoa</taxon>
        <taxon>Ecdysozoa</taxon>
        <taxon>Nematoda</taxon>
        <taxon>Chromadorea</taxon>
        <taxon>Rhabditida</taxon>
        <taxon>Rhabditina</taxon>
        <taxon>Rhabditomorpha</taxon>
        <taxon>Strongyloidea</taxon>
        <taxon>Heligmosomidae</taxon>
        <taxon>Heligmosomoides</taxon>
    </lineage>
</organism>
<dbReference type="AlphaFoldDB" id="A0A3P8A833"/>
<dbReference type="GO" id="GO:0016757">
    <property type="term" value="F:glycosyltransferase activity"/>
    <property type="evidence" value="ECO:0007669"/>
    <property type="project" value="UniProtKB-KW"/>
</dbReference>
<proteinExistence type="predicted"/>
<reference evidence="6 7" key="1">
    <citation type="submission" date="2018-11" db="EMBL/GenBank/DDBJ databases">
        <authorList>
            <consortium name="Pathogen Informatics"/>
        </authorList>
    </citation>
    <scope>NUCLEOTIDE SEQUENCE [LARGE SCALE GENOMIC DNA]</scope>
</reference>
<dbReference type="EMBL" id="UZAH01028331">
    <property type="protein sequence ID" value="VDO99409.1"/>
    <property type="molecule type" value="Genomic_DNA"/>
</dbReference>
<evidence type="ECO:0000313" key="7">
    <source>
        <dbReference type="Proteomes" id="UP000050761"/>
    </source>
</evidence>
<evidence type="ECO:0000313" key="8">
    <source>
        <dbReference type="WBParaSite" id="HPBE_0001436701-mRNA-1"/>
    </source>
</evidence>
<sequence length="534" mass="61468">MRGRHRGATDLVRKSHNVGKTRVATLNVGTLTGRSCELVEALERRKIDFCAVQETSWSCGKSRDIGRGFKAVLCGSPRTTSGVGMIVSERFRDAIAKEERFDDRLMKIVVAVKERRCHFFSAYAPQTGCFEQTKDEFWPLLDEKTAEVPSEDMVVVAGDLNGHVGATKDGYNCHGGFGYRSRNADEEFDTHFTWMSSQYIIDAYYSCMKLLSKRPGWEYMILLLNNDVVIKSPYEFVEIYKMLDGANDVEISRSAENSWNHSMKWDARSLKLFVNVDAAVYIQVVHSQRWRWRPDGRANAKRICRFGLKLNVKKTEYLSTDVTESSSIKVNGIELPRTSVFKYLGSAVTSDGKLMIEVNSRVSEAWSRWRSLTGVLCDRKIPERLKSKIYRAVVRPVAMYCAECWPVTKEVETRLSVMETKMLRWTAGVTRMDRIRNDAIRQKFGVAPIADKMREARLRWYGHVLRGKEDSIRKIGLNFEVIGKRPRGRPKQRWSDTLHMDLKISGVYPDLALDRERWRHNTRIADPATMRDKR</sequence>
<dbReference type="WBParaSite" id="HPBE_0001436701-mRNA-1">
    <property type="protein sequence ID" value="HPBE_0001436701-mRNA-1"/>
    <property type="gene ID" value="HPBE_0001436701"/>
</dbReference>
<comment type="subcellular location">
    <subcellularLocation>
        <location evidence="1">Membrane</location>
        <topology evidence="1">Single-pass type II membrane protein</topology>
    </subcellularLocation>
</comment>
<accession>A0A3P8A833</accession>
<keyword evidence="7" id="KW-1185">Reference proteome</keyword>
<reference evidence="8" key="2">
    <citation type="submission" date="2019-09" db="UniProtKB">
        <authorList>
            <consortium name="WormBaseParasite"/>
        </authorList>
    </citation>
    <scope>IDENTIFICATION</scope>
</reference>
<dbReference type="Pfam" id="PF02485">
    <property type="entry name" value="Branch"/>
    <property type="match status" value="1"/>
</dbReference>
<evidence type="ECO:0000256" key="2">
    <source>
        <dbReference type="ARBA" id="ARBA00022676"/>
    </source>
</evidence>
<protein>
    <submittedName>
        <fullName evidence="8">Reverse transcriptase domain-containing protein</fullName>
    </submittedName>
</protein>
<evidence type="ECO:0000256" key="3">
    <source>
        <dbReference type="ARBA" id="ARBA00022679"/>
    </source>
</evidence>
<gene>
    <name evidence="6" type="ORF">HPBE_LOCUS14368</name>
</gene>
<dbReference type="PANTHER" id="PTHR46238">
    <property type="entry name" value="REVERSE TRANSCRIPTASE DOMAIN-CONTAINING PROTEIN"/>
    <property type="match status" value="1"/>
</dbReference>
<dbReference type="GO" id="GO:0016020">
    <property type="term" value="C:membrane"/>
    <property type="evidence" value="ECO:0007669"/>
    <property type="project" value="UniProtKB-SubCell"/>
</dbReference>
<dbReference type="SUPFAM" id="SSF56219">
    <property type="entry name" value="DNase I-like"/>
    <property type="match status" value="1"/>
</dbReference>
<dbReference type="Proteomes" id="UP000050761">
    <property type="component" value="Unassembled WGS sequence"/>
</dbReference>
<evidence type="ECO:0000256" key="4">
    <source>
        <dbReference type="ARBA" id="ARBA00023136"/>
    </source>
</evidence>
<keyword evidence="3" id="KW-0808">Transferase</keyword>
<keyword evidence="5" id="KW-0325">Glycoprotein</keyword>
<evidence type="ECO:0000256" key="1">
    <source>
        <dbReference type="ARBA" id="ARBA00004606"/>
    </source>
</evidence>
<keyword evidence="4" id="KW-0472">Membrane</keyword>
<dbReference type="InterPro" id="IPR003406">
    <property type="entry name" value="Glyco_trans_14"/>
</dbReference>
<dbReference type="Gene3D" id="3.60.10.10">
    <property type="entry name" value="Endonuclease/exonuclease/phosphatase"/>
    <property type="match status" value="1"/>
</dbReference>
<name>A0A3P8A833_HELPZ</name>
<keyword evidence="2" id="KW-0328">Glycosyltransferase</keyword>
<dbReference type="PANTHER" id="PTHR46238:SF8">
    <property type="entry name" value="ENDONUCLEASE_EXONUCLEASE_PHOSPHATASE DOMAIN-CONTAINING PROTEIN"/>
    <property type="match status" value="1"/>
</dbReference>
<dbReference type="InterPro" id="IPR036691">
    <property type="entry name" value="Endo/exonu/phosph_ase_sf"/>
</dbReference>
<evidence type="ECO:0000256" key="5">
    <source>
        <dbReference type="ARBA" id="ARBA00023180"/>
    </source>
</evidence>